<comment type="catalytic activity">
    <reaction evidence="11 12">
        <text>ATP + H2O = ADP + phosphate + H(+)</text>
        <dbReference type="Rhea" id="RHEA:13065"/>
        <dbReference type="ChEBI" id="CHEBI:15377"/>
        <dbReference type="ChEBI" id="CHEBI:15378"/>
        <dbReference type="ChEBI" id="CHEBI:30616"/>
        <dbReference type="ChEBI" id="CHEBI:43474"/>
        <dbReference type="ChEBI" id="CHEBI:456216"/>
        <dbReference type="EC" id="5.6.2.4"/>
    </reaction>
</comment>
<dbReference type="SUPFAM" id="SSF52540">
    <property type="entry name" value="P-loop containing nucleoside triphosphate hydrolases"/>
    <property type="match status" value="1"/>
</dbReference>
<feature type="binding site" evidence="12">
    <location>
        <position position="486"/>
    </location>
    <ligand>
        <name>Zn(2+)</name>
        <dbReference type="ChEBI" id="CHEBI:29105"/>
        <label>1</label>
    </ligand>
</feature>
<dbReference type="Proteomes" id="UP000190027">
    <property type="component" value="Unassembled WGS sequence"/>
</dbReference>
<organism evidence="15 16">
    <name type="scientific">Paucidesulfovibrio gracilis DSM 16080</name>
    <dbReference type="NCBI Taxonomy" id="1121449"/>
    <lineage>
        <taxon>Bacteria</taxon>
        <taxon>Pseudomonadati</taxon>
        <taxon>Thermodesulfobacteriota</taxon>
        <taxon>Desulfovibrionia</taxon>
        <taxon>Desulfovibrionales</taxon>
        <taxon>Desulfovibrionaceae</taxon>
        <taxon>Paucidesulfovibrio</taxon>
    </lineage>
</organism>
<dbReference type="NCBIfam" id="TIGR00595">
    <property type="entry name" value="priA"/>
    <property type="match status" value="1"/>
</dbReference>
<comment type="catalytic activity">
    <reaction evidence="12">
        <text>Couples ATP hydrolysis with the unwinding of duplex DNA by translocating in the 3'-5' direction.</text>
        <dbReference type="EC" id="5.6.2.4"/>
    </reaction>
</comment>
<keyword evidence="5 12" id="KW-0378">Hydrolase</keyword>
<evidence type="ECO:0000256" key="5">
    <source>
        <dbReference type="ARBA" id="ARBA00022801"/>
    </source>
</evidence>
<gene>
    <name evidence="12" type="primary">priA</name>
    <name evidence="15" type="ORF">SAMN02745704_01080</name>
</gene>
<dbReference type="GO" id="GO:0006270">
    <property type="term" value="P:DNA replication initiation"/>
    <property type="evidence" value="ECO:0007669"/>
    <property type="project" value="TreeGrafter"/>
</dbReference>
<sequence>MRQYWRILLPTPPYSELTYELPEWFPALQPGCRVLVSVRRSLRVGVAVGKEEEQPGFTTKPILWVLDKAPILDAPYLELVRELACRQMSDAGAILHQLLPAGLRSSDFVFAIDGAEFPSRLRPQAVARMTDSEVRRLLALWENGSMRLHLNPAREAEETVVRLMADPPWPVRPNAVQQLALLEYLLENGQTTRQRLNKELGSKVGPALRRLTTLGLVCTGRQEVGDDLVDQACVPAADAPVNSPEQNQALERLSKALRSDCAETALLHGVTGSGKTHVYLSLAEQCLASGRSVLLLAPEVALACGLFRAVQQRFPGKRCLLYHGYQSPGSRRDAFLSVASGEPTLVVGTRSALFLPIREPGLIVVDEEHDESFKQEERLAYQAKEIAWFRAKQAHGLLVLGSATPDVKSYYAASQGHLPLIPMTHRVGGGTPPDIRLVSIAGMKNADNPLAPETVEALRETVSNGGQAIVMLNRRGYAPLMYCLDCEEVIRCPHCQVAMTFHKSRERLVCHYCGTAYPYPMLCMKCGGGKFLPMGEGTERLEESLAKALPEGVGILRMDRDTTRRQERMEEILSAFSREEAQVLVGTQMLSKGHHFPNVTLVVVVDGDLGLNLPDYRSAERTYQLLLQVAGRAGRSTLPGRVLVQTRNPGHPFWQHVLGADYSTFYQREIEQRERFSYPPFVRLGLIRMSIPACDAEGEELPEDPKLLMKAGDALQGAARRCGVKALGPAPAPLAMLRGRRRYNCLLKAGQWPDIRSVFAAFSSWNPDPANIRMRLDLDPVNML</sequence>
<keyword evidence="3 12" id="KW-0479">Metal-binding</keyword>
<dbReference type="FunFam" id="3.40.50.300:FF:000489">
    <property type="entry name" value="Primosome assembly protein PriA"/>
    <property type="match status" value="1"/>
</dbReference>
<dbReference type="Pfam" id="PF18319">
    <property type="entry name" value="Zn_ribbon_PriA"/>
    <property type="match status" value="1"/>
</dbReference>
<dbReference type="RefSeq" id="WP_078716652.1">
    <property type="nucleotide sequence ID" value="NZ_FUYC01000003.1"/>
</dbReference>
<dbReference type="InterPro" id="IPR011545">
    <property type="entry name" value="DEAD/DEAH_box_helicase_dom"/>
</dbReference>
<evidence type="ECO:0000256" key="9">
    <source>
        <dbReference type="ARBA" id="ARBA00023125"/>
    </source>
</evidence>
<dbReference type="GO" id="GO:0043138">
    <property type="term" value="F:3'-5' DNA helicase activity"/>
    <property type="evidence" value="ECO:0007669"/>
    <property type="project" value="UniProtKB-EC"/>
</dbReference>
<dbReference type="Pfam" id="PF18074">
    <property type="entry name" value="PriA_C"/>
    <property type="match status" value="1"/>
</dbReference>
<evidence type="ECO:0000256" key="10">
    <source>
        <dbReference type="ARBA" id="ARBA00023235"/>
    </source>
</evidence>
<evidence type="ECO:0000256" key="6">
    <source>
        <dbReference type="ARBA" id="ARBA00022806"/>
    </source>
</evidence>
<evidence type="ECO:0000256" key="4">
    <source>
        <dbReference type="ARBA" id="ARBA00022741"/>
    </source>
</evidence>
<dbReference type="PANTHER" id="PTHR30580">
    <property type="entry name" value="PRIMOSOMAL PROTEIN N"/>
    <property type="match status" value="1"/>
</dbReference>
<dbReference type="OrthoDB" id="9759544at2"/>
<dbReference type="InterPro" id="IPR005259">
    <property type="entry name" value="PriA"/>
</dbReference>
<evidence type="ECO:0000256" key="11">
    <source>
        <dbReference type="ARBA" id="ARBA00048988"/>
    </source>
</evidence>
<dbReference type="GO" id="GO:0003677">
    <property type="term" value="F:DNA binding"/>
    <property type="evidence" value="ECO:0007669"/>
    <property type="project" value="UniProtKB-UniRule"/>
</dbReference>
<dbReference type="GO" id="GO:0008270">
    <property type="term" value="F:zinc ion binding"/>
    <property type="evidence" value="ECO:0007669"/>
    <property type="project" value="UniProtKB-UniRule"/>
</dbReference>
<dbReference type="InterPro" id="IPR042115">
    <property type="entry name" value="PriA_3primeBD_sf"/>
</dbReference>
<comment type="subunit">
    <text evidence="12">Component of the replication restart primosome.</text>
</comment>
<dbReference type="EMBL" id="FUYC01000003">
    <property type="protein sequence ID" value="SKA78038.1"/>
    <property type="molecule type" value="Genomic_DNA"/>
</dbReference>
<evidence type="ECO:0000256" key="3">
    <source>
        <dbReference type="ARBA" id="ARBA00022723"/>
    </source>
</evidence>
<feature type="binding site" evidence="12">
    <location>
        <position position="526"/>
    </location>
    <ligand>
        <name>Zn(2+)</name>
        <dbReference type="ChEBI" id="CHEBI:29105"/>
        <label>1</label>
    </ligand>
</feature>
<dbReference type="GO" id="GO:0006310">
    <property type="term" value="P:DNA recombination"/>
    <property type="evidence" value="ECO:0007669"/>
    <property type="project" value="InterPro"/>
</dbReference>
<keyword evidence="16" id="KW-1185">Reference proteome</keyword>
<dbReference type="PROSITE" id="PS51192">
    <property type="entry name" value="HELICASE_ATP_BIND_1"/>
    <property type="match status" value="1"/>
</dbReference>
<dbReference type="PROSITE" id="PS51194">
    <property type="entry name" value="HELICASE_CTER"/>
    <property type="match status" value="1"/>
</dbReference>
<evidence type="ECO:0000256" key="2">
    <source>
        <dbReference type="ARBA" id="ARBA00022705"/>
    </source>
</evidence>
<feature type="binding site" evidence="12">
    <location>
        <position position="483"/>
    </location>
    <ligand>
        <name>Zn(2+)</name>
        <dbReference type="ChEBI" id="CHEBI:29105"/>
        <label>1</label>
    </ligand>
</feature>
<dbReference type="Gene3D" id="3.40.1440.60">
    <property type="entry name" value="PriA, 3(prime) DNA-binding domain"/>
    <property type="match status" value="1"/>
</dbReference>
<feature type="binding site" evidence="12">
    <location>
        <position position="495"/>
    </location>
    <ligand>
        <name>Zn(2+)</name>
        <dbReference type="ChEBI" id="CHEBI:29105"/>
        <label>2</label>
    </ligand>
</feature>
<dbReference type="GO" id="GO:0006302">
    <property type="term" value="P:double-strand break repair"/>
    <property type="evidence" value="ECO:0007669"/>
    <property type="project" value="InterPro"/>
</dbReference>
<feature type="domain" description="Helicase C-terminal" evidence="14">
    <location>
        <begin position="518"/>
        <end position="690"/>
    </location>
</feature>
<dbReference type="AlphaFoldDB" id="A0A1T4WMD6"/>
<evidence type="ECO:0000259" key="14">
    <source>
        <dbReference type="PROSITE" id="PS51194"/>
    </source>
</evidence>
<comment type="similarity">
    <text evidence="12">Belongs to the helicase family. PriA subfamily.</text>
</comment>
<feature type="binding site" evidence="12">
    <location>
        <position position="523"/>
    </location>
    <ligand>
        <name>Zn(2+)</name>
        <dbReference type="ChEBI" id="CHEBI:29105"/>
        <label>1</label>
    </ligand>
</feature>
<dbReference type="GO" id="GO:0005524">
    <property type="term" value="F:ATP binding"/>
    <property type="evidence" value="ECO:0007669"/>
    <property type="project" value="UniProtKB-UniRule"/>
</dbReference>
<dbReference type="GO" id="GO:1990077">
    <property type="term" value="C:primosome complex"/>
    <property type="evidence" value="ECO:0007669"/>
    <property type="project" value="UniProtKB-UniRule"/>
</dbReference>
<keyword evidence="10 12" id="KW-0413">Isomerase</keyword>
<evidence type="ECO:0000259" key="13">
    <source>
        <dbReference type="PROSITE" id="PS51192"/>
    </source>
</evidence>
<feature type="binding site" evidence="12">
    <location>
        <position position="513"/>
    </location>
    <ligand>
        <name>Zn(2+)</name>
        <dbReference type="ChEBI" id="CHEBI:29105"/>
        <label>2</label>
    </ligand>
</feature>
<keyword evidence="9 12" id="KW-0238">DNA-binding</keyword>
<dbReference type="Pfam" id="PF17764">
    <property type="entry name" value="PriA_3primeBD"/>
    <property type="match status" value="1"/>
</dbReference>
<keyword evidence="1 12" id="KW-0639">Primosome</keyword>
<comment type="cofactor">
    <cofactor evidence="12">
        <name>Zn(2+)</name>
        <dbReference type="ChEBI" id="CHEBI:29105"/>
    </cofactor>
    <text evidence="12">Binds 2 zinc ions per subunit.</text>
</comment>
<feature type="domain" description="Helicase ATP-binding" evidence="13">
    <location>
        <begin position="256"/>
        <end position="423"/>
    </location>
</feature>
<feature type="binding site" evidence="12">
    <location>
        <position position="510"/>
    </location>
    <ligand>
        <name>Zn(2+)</name>
        <dbReference type="ChEBI" id="CHEBI:29105"/>
        <label>2</label>
    </ligand>
</feature>
<keyword evidence="8 12" id="KW-0067">ATP-binding</keyword>
<dbReference type="InterPro" id="IPR040498">
    <property type="entry name" value="PriA_CRR"/>
</dbReference>
<evidence type="ECO:0000256" key="8">
    <source>
        <dbReference type="ARBA" id="ARBA00022840"/>
    </source>
</evidence>
<comment type="function">
    <text evidence="12">Initiates the restart of stalled replication forks, which reloads the replicative helicase on sites other than the origin of replication. Recognizes and binds to abandoned replication forks and remodels them to uncover a helicase loading site. Promotes assembly of the primosome at these replication forks.</text>
</comment>
<dbReference type="Pfam" id="PF00271">
    <property type="entry name" value="Helicase_C"/>
    <property type="match status" value="1"/>
</dbReference>
<dbReference type="InterPro" id="IPR027417">
    <property type="entry name" value="P-loop_NTPase"/>
</dbReference>
<accession>A0A1T4WMD6</accession>
<dbReference type="SMART" id="SM00487">
    <property type="entry name" value="DEXDc"/>
    <property type="match status" value="1"/>
</dbReference>
<protein>
    <recommendedName>
        <fullName evidence="12">Replication restart protein PriA</fullName>
    </recommendedName>
    <alternativeName>
        <fullName evidence="12">ATP-dependent DNA helicase PriA</fullName>
        <ecNumber evidence="12">5.6.2.4</ecNumber>
    </alternativeName>
    <alternativeName>
        <fullName evidence="12">DNA 3'-5' helicase PriA</fullName>
    </alternativeName>
</protein>
<evidence type="ECO:0000256" key="12">
    <source>
        <dbReference type="HAMAP-Rule" id="MF_00983"/>
    </source>
</evidence>
<dbReference type="GO" id="GO:0006269">
    <property type="term" value="P:DNA replication, synthesis of primer"/>
    <property type="evidence" value="ECO:0007669"/>
    <property type="project" value="UniProtKB-KW"/>
</dbReference>
<dbReference type="HAMAP" id="MF_00983">
    <property type="entry name" value="PriA"/>
    <property type="match status" value="1"/>
</dbReference>
<reference evidence="15 16" key="1">
    <citation type="submission" date="2017-02" db="EMBL/GenBank/DDBJ databases">
        <authorList>
            <person name="Peterson S.W."/>
        </authorList>
    </citation>
    <scope>NUCLEOTIDE SEQUENCE [LARGE SCALE GENOMIC DNA]</scope>
    <source>
        <strain evidence="15 16">DSM 16080</strain>
    </source>
</reference>
<keyword evidence="4 12" id="KW-0547">Nucleotide-binding</keyword>
<dbReference type="SMART" id="SM00490">
    <property type="entry name" value="HELICc"/>
    <property type="match status" value="1"/>
</dbReference>
<dbReference type="Pfam" id="PF00270">
    <property type="entry name" value="DEAD"/>
    <property type="match status" value="1"/>
</dbReference>
<evidence type="ECO:0000256" key="1">
    <source>
        <dbReference type="ARBA" id="ARBA00022515"/>
    </source>
</evidence>
<feature type="binding site" evidence="12">
    <location>
        <position position="492"/>
    </location>
    <ligand>
        <name>Zn(2+)</name>
        <dbReference type="ChEBI" id="CHEBI:29105"/>
        <label>2</label>
    </ligand>
</feature>
<dbReference type="STRING" id="1121449.SAMN02745704_01080"/>
<evidence type="ECO:0000256" key="7">
    <source>
        <dbReference type="ARBA" id="ARBA00022833"/>
    </source>
</evidence>
<dbReference type="InterPro" id="IPR041236">
    <property type="entry name" value="PriA_C"/>
</dbReference>
<dbReference type="GO" id="GO:0016887">
    <property type="term" value="F:ATP hydrolysis activity"/>
    <property type="evidence" value="ECO:0007669"/>
    <property type="project" value="RHEA"/>
</dbReference>
<dbReference type="InterPro" id="IPR041222">
    <property type="entry name" value="PriA_3primeBD"/>
</dbReference>
<dbReference type="InterPro" id="IPR001650">
    <property type="entry name" value="Helicase_C-like"/>
</dbReference>
<dbReference type="PANTHER" id="PTHR30580:SF0">
    <property type="entry name" value="PRIMOSOMAL PROTEIN N"/>
    <property type="match status" value="1"/>
</dbReference>
<name>A0A1T4WMD6_9BACT</name>
<dbReference type="EC" id="5.6.2.4" evidence="12"/>
<keyword evidence="7 12" id="KW-0862">Zinc</keyword>
<keyword evidence="6 12" id="KW-0347">Helicase</keyword>
<dbReference type="InterPro" id="IPR014001">
    <property type="entry name" value="Helicase_ATP-bd"/>
</dbReference>
<keyword evidence="2 12" id="KW-0235">DNA replication</keyword>
<proteinExistence type="inferred from homology"/>
<evidence type="ECO:0000313" key="16">
    <source>
        <dbReference type="Proteomes" id="UP000190027"/>
    </source>
</evidence>
<dbReference type="CDD" id="cd18804">
    <property type="entry name" value="SF2_C_priA"/>
    <property type="match status" value="1"/>
</dbReference>
<evidence type="ECO:0000313" key="15">
    <source>
        <dbReference type="EMBL" id="SKA78038.1"/>
    </source>
</evidence>
<dbReference type="Gene3D" id="3.40.50.300">
    <property type="entry name" value="P-loop containing nucleotide triphosphate hydrolases"/>
    <property type="match status" value="2"/>
</dbReference>